<dbReference type="Pfam" id="PF02518">
    <property type="entry name" value="HATPase_c"/>
    <property type="match status" value="1"/>
</dbReference>
<dbReference type="PROSITE" id="PS50906">
    <property type="entry name" value="NIT"/>
    <property type="match status" value="1"/>
</dbReference>
<evidence type="ECO:0000256" key="2">
    <source>
        <dbReference type="ARBA" id="ARBA00004370"/>
    </source>
</evidence>
<dbReference type="Gene3D" id="6.10.340.10">
    <property type="match status" value="1"/>
</dbReference>
<dbReference type="InterPro" id="IPR050428">
    <property type="entry name" value="TCS_sensor_his_kinase"/>
</dbReference>
<dbReference type="Gene3D" id="3.30.565.10">
    <property type="entry name" value="Histidine kinase-like ATPase, C-terminal domain"/>
    <property type="match status" value="1"/>
</dbReference>
<keyword evidence="14" id="KW-1185">Reference proteome</keyword>
<dbReference type="AlphaFoldDB" id="A0A7K0BYK0"/>
<comment type="caution">
    <text evidence="13">The sequence shown here is derived from an EMBL/GenBank/DDBJ whole genome shotgun (WGS) entry which is preliminary data.</text>
</comment>
<name>A0A7K0BYK0_9ACTN</name>
<dbReference type="EMBL" id="WEGH01000003">
    <property type="protein sequence ID" value="MQY06261.1"/>
    <property type="molecule type" value="Genomic_DNA"/>
</dbReference>
<dbReference type="PANTHER" id="PTHR45436:SF5">
    <property type="entry name" value="SENSOR HISTIDINE KINASE TRCS"/>
    <property type="match status" value="1"/>
</dbReference>
<keyword evidence="8" id="KW-0472">Membrane</keyword>
<evidence type="ECO:0000256" key="5">
    <source>
        <dbReference type="ARBA" id="ARBA00022679"/>
    </source>
</evidence>
<evidence type="ECO:0000313" key="14">
    <source>
        <dbReference type="Proteomes" id="UP000487268"/>
    </source>
</evidence>
<keyword evidence="7" id="KW-0418">Kinase</keyword>
<dbReference type="Proteomes" id="UP000487268">
    <property type="component" value="Unassembled WGS sequence"/>
</dbReference>
<evidence type="ECO:0000256" key="4">
    <source>
        <dbReference type="ARBA" id="ARBA00022553"/>
    </source>
</evidence>
<sequence length="794" mass="86133">MRLRKDRPARSLGLRWKITAVLLSLAALWGFAAWVTVQDGVDLLQTSEVDDTAGRPTKTLITALQDERRLSLVHLGNPKAGRAQELTAQRARTDQTIEQWRRKSAQAPGRVIRHIAETRRRLETLDRVRGAIDIRSASAADAAREFNSTIDAAFGILAVNADVDDNDTAADARGLIALTRARELLSREDAFLAGVLAQGRFGTGDVARWTQTVGVSRQSMDEATAQLAPGDQARLQEFISSPAYTGLRATEDRLLAAKGRSAARPNLTAAQWQVTTRTVMAQLDKMIDIGGDAVVKRAQPGAYGVIARLAIVAGLGAAAVLFSIVLALTTARSLLAQLRRLRLAADDLADNRLPAVMQRLSHGEKVDVAAEAPGLRFGDDEIGQVGQAFNRVQIQAIQAAVGQAEQRLGFRETLQNLAQRSQVLIAQQRSVIDRMERRKDLARDEIADLYETDELNTRIQRYLENVLLLSGGQPSRGVRRPIDLFDAIRIALGQVEGYHRVKVRQPARRFWLSGRAIDVTRLLAELIENGLTYSGPDTQVEIDVQETSNGVAITIEDKGLGLSEEQLAEYNQMLSRPPGFENFPTRLGLFVVAYIGQRHGVHTTLKRSAFGGVLAVTLLPFELFETAEQDVPAAVTGPVNLTPRDGYDGAVAVLPHNRTSTAALRAVPPIEALDAFAPQAVVQDQTRVEAPRQEPAPGVPAPAGPEEPADAADGFTPHGLPVRQPQQSLNPALRDEPAGEAEQAESDDRTPEQALRIMGAFQRGTQAGREAAARPADEHTDAPAAPDREAGTEL</sequence>
<dbReference type="SUPFAM" id="SSF55874">
    <property type="entry name" value="ATPase domain of HSP90 chaperone/DNA topoisomerase II/histidine kinase"/>
    <property type="match status" value="1"/>
</dbReference>
<feature type="domain" description="NIT" evidence="12">
    <location>
        <begin position="55"/>
        <end position="301"/>
    </location>
</feature>
<dbReference type="PANTHER" id="PTHR45436">
    <property type="entry name" value="SENSOR HISTIDINE KINASE YKOH"/>
    <property type="match status" value="1"/>
</dbReference>
<evidence type="ECO:0000259" key="12">
    <source>
        <dbReference type="PROSITE" id="PS50906"/>
    </source>
</evidence>
<keyword evidence="4" id="KW-0597">Phosphoprotein</keyword>
<dbReference type="InterPro" id="IPR003660">
    <property type="entry name" value="HAMP_dom"/>
</dbReference>
<keyword evidence="9" id="KW-0902">Two-component regulatory system</keyword>
<evidence type="ECO:0000256" key="9">
    <source>
        <dbReference type="ARBA" id="ARBA00023012"/>
    </source>
</evidence>
<dbReference type="RefSeq" id="WP_153535417.1">
    <property type="nucleotide sequence ID" value="NZ_WEGH01000003.1"/>
</dbReference>
<keyword evidence="5" id="KW-0808">Transferase</keyword>
<evidence type="ECO:0000256" key="6">
    <source>
        <dbReference type="ARBA" id="ARBA00022692"/>
    </source>
</evidence>
<comment type="catalytic activity">
    <reaction evidence="1">
        <text>ATP + protein L-histidine = ADP + protein N-phospho-L-histidine.</text>
        <dbReference type="EC" id="2.7.13.3"/>
    </reaction>
</comment>
<keyword evidence="8" id="KW-1133">Transmembrane helix</keyword>
<dbReference type="OrthoDB" id="3845898at2"/>
<protein>
    <recommendedName>
        <fullName evidence="3">histidine kinase</fullName>
        <ecNumber evidence="3">2.7.13.3</ecNumber>
    </recommendedName>
</protein>
<evidence type="ECO:0000313" key="13">
    <source>
        <dbReference type="EMBL" id="MQY06261.1"/>
    </source>
</evidence>
<dbReference type="Pfam" id="PF08376">
    <property type="entry name" value="NIT"/>
    <property type="match status" value="1"/>
</dbReference>
<evidence type="ECO:0000256" key="11">
    <source>
        <dbReference type="SAM" id="MobiDB-lite"/>
    </source>
</evidence>
<evidence type="ECO:0000256" key="8">
    <source>
        <dbReference type="ARBA" id="ARBA00022989"/>
    </source>
</evidence>
<dbReference type="EC" id="2.7.13.3" evidence="3"/>
<evidence type="ECO:0000256" key="7">
    <source>
        <dbReference type="ARBA" id="ARBA00022777"/>
    </source>
</evidence>
<dbReference type="GO" id="GO:0004673">
    <property type="term" value="F:protein histidine kinase activity"/>
    <property type="evidence" value="ECO:0007669"/>
    <property type="project" value="UniProtKB-EC"/>
</dbReference>
<evidence type="ECO:0000256" key="10">
    <source>
        <dbReference type="SAM" id="Coils"/>
    </source>
</evidence>
<reference evidence="13 14" key="1">
    <citation type="submission" date="2019-10" db="EMBL/GenBank/DDBJ databases">
        <title>Actinomadura rubteroloni sp. nov. and Actinomadura macrotermitis sp. nov., isolated from the gut of fungus growing-termite Macrotermes natalensis.</title>
        <authorList>
            <person name="Benndorf R."/>
            <person name="Martin K."/>
            <person name="Kuefner M."/>
            <person name="De Beer W."/>
            <person name="Kaster A.-K."/>
            <person name="Vollmers J."/>
            <person name="Poulsen M."/>
            <person name="Beemelmanns C."/>
        </authorList>
    </citation>
    <scope>NUCLEOTIDE SEQUENCE [LARGE SCALE GENOMIC DNA]</scope>
    <source>
        <strain evidence="13 14">RB68</strain>
    </source>
</reference>
<keyword evidence="6" id="KW-0812">Transmembrane</keyword>
<feature type="compositionally biased region" description="Basic and acidic residues" evidence="11">
    <location>
        <begin position="771"/>
        <end position="794"/>
    </location>
</feature>
<comment type="subcellular location">
    <subcellularLocation>
        <location evidence="2">Membrane</location>
    </subcellularLocation>
</comment>
<dbReference type="GO" id="GO:0005886">
    <property type="term" value="C:plasma membrane"/>
    <property type="evidence" value="ECO:0007669"/>
    <property type="project" value="TreeGrafter"/>
</dbReference>
<gene>
    <name evidence="13" type="ORF">ACRB68_43490</name>
</gene>
<evidence type="ECO:0000256" key="1">
    <source>
        <dbReference type="ARBA" id="ARBA00000085"/>
    </source>
</evidence>
<evidence type="ECO:0000256" key="3">
    <source>
        <dbReference type="ARBA" id="ARBA00012438"/>
    </source>
</evidence>
<organism evidence="13 14">
    <name type="scientific">Actinomadura macrotermitis</name>
    <dbReference type="NCBI Taxonomy" id="2585200"/>
    <lineage>
        <taxon>Bacteria</taxon>
        <taxon>Bacillati</taxon>
        <taxon>Actinomycetota</taxon>
        <taxon>Actinomycetes</taxon>
        <taxon>Streptosporangiales</taxon>
        <taxon>Thermomonosporaceae</taxon>
        <taxon>Actinomadura</taxon>
    </lineage>
</organism>
<dbReference type="SMART" id="SM00304">
    <property type="entry name" value="HAMP"/>
    <property type="match status" value="1"/>
</dbReference>
<dbReference type="InterPro" id="IPR010910">
    <property type="entry name" value="Nitrate/nitrite_sensing_bac"/>
</dbReference>
<dbReference type="GO" id="GO:0000160">
    <property type="term" value="P:phosphorelay signal transduction system"/>
    <property type="evidence" value="ECO:0007669"/>
    <property type="project" value="UniProtKB-KW"/>
</dbReference>
<keyword evidence="10" id="KW-0175">Coiled coil</keyword>
<proteinExistence type="predicted"/>
<feature type="coiled-coil region" evidence="10">
    <location>
        <begin position="425"/>
        <end position="452"/>
    </location>
</feature>
<dbReference type="InterPro" id="IPR003594">
    <property type="entry name" value="HATPase_dom"/>
</dbReference>
<dbReference type="InterPro" id="IPR036890">
    <property type="entry name" value="HATPase_C_sf"/>
</dbReference>
<accession>A0A7K0BYK0</accession>
<dbReference type="InterPro" id="IPR013587">
    <property type="entry name" value="Nitrate/nitrite_sensing"/>
</dbReference>
<feature type="region of interest" description="Disordered" evidence="11">
    <location>
        <begin position="686"/>
        <end position="794"/>
    </location>
</feature>